<evidence type="ECO:0000313" key="1">
    <source>
        <dbReference type="EMBL" id="AHN97962.1"/>
    </source>
</evidence>
<organism evidence="1">
    <name type="scientific">uncultured bacterium lac160</name>
    <dbReference type="NCBI Taxonomy" id="1447241"/>
    <lineage>
        <taxon>Bacteria</taxon>
        <taxon>environmental samples</taxon>
    </lineage>
</organism>
<evidence type="ECO:0008006" key="2">
    <source>
        <dbReference type="Google" id="ProtNLM"/>
    </source>
</evidence>
<dbReference type="EMBL" id="KF796606">
    <property type="protein sequence ID" value="AHN97962.1"/>
    <property type="molecule type" value="Genomic_DNA"/>
</dbReference>
<sequence length="131" mass="14599">MSGDGRVSYDFAVLRVVPHVHLGDFTPIGVILHARTVEFLGMRALSDPARLRQRFPGLDHELLVRYLNTLEGICRGDPAAGPIALEPPSERFHWLTSPRSDVLQTSPIHEGLCTDPERALDALYREYVLGV</sequence>
<dbReference type="InterPro" id="IPR021398">
    <property type="entry name" value="DUF3037"/>
</dbReference>
<dbReference type="Pfam" id="PF11236">
    <property type="entry name" value="DUF3037"/>
    <property type="match status" value="1"/>
</dbReference>
<accession>X2LCI9</accession>
<name>X2LCI9_9BACT</name>
<proteinExistence type="predicted"/>
<reference evidence="1" key="1">
    <citation type="submission" date="2013-10" db="EMBL/GenBank/DDBJ databases">
        <title>Functional metagenomics reveals novel beta-galactosidases not predictable from gene sequences.</title>
        <authorList>
            <person name="Cheng J."/>
            <person name="Engel K."/>
            <person name="Romantsov T."/>
            <person name="Neufeld J.D."/>
            <person name="Rose D.R."/>
            <person name="Charles T.C."/>
        </authorList>
    </citation>
    <scope>NUCLEOTIDE SEQUENCE</scope>
</reference>
<protein>
    <recommendedName>
        <fullName evidence="2">DUF3037 domain-containing protein</fullName>
    </recommendedName>
</protein>
<dbReference type="AlphaFoldDB" id="X2LCI9"/>